<dbReference type="InterPro" id="IPR038570">
    <property type="entry name" value="HicA_sf"/>
</dbReference>
<dbReference type="Proteomes" id="UP000287247">
    <property type="component" value="Unassembled WGS sequence"/>
</dbReference>
<evidence type="ECO:0000313" key="8">
    <source>
        <dbReference type="EMBL" id="GBF79880.1"/>
    </source>
</evidence>
<dbReference type="GO" id="GO:0003729">
    <property type="term" value="F:mRNA binding"/>
    <property type="evidence" value="ECO:0007669"/>
    <property type="project" value="InterPro"/>
</dbReference>
<dbReference type="InterPro" id="IPR012933">
    <property type="entry name" value="HicA_mRNA_interferase"/>
</dbReference>
<dbReference type="OrthoDB" id="121656at2"/>
<comment type="caution">
    <text evidence="8">The sequence shown here is derived from an EMBL/GenBank/DDBJ whole genome shotgun (WGS) entry which is preliminary data.</text>
</comment>
<evidence type="ECO:0000256" key="3">
    <source>
        <dbReference type="ARBA" id="ARBA00022722"/>
    </source>
</evidence>
<evidence type="ECO:0000256" key="7">
    <source>
        <dbReference type="ARBA" id="ARBA00023016"/>
    </source>
</evidence>
<dbReference type="GO" id="GO:0004519">
    <property type="term" value="F:endonuclease activity"/>
    <property type="evidence" value="ECO:0007669"/>
    <property type="project" value="UniProtKB-KW"/>
</dbReference>
<comment type="similarity">
    <text evidence="1">Belongs to the HicA mRNA interferase family.</text>
</comment>
<dbReference type="Gene3D" id="3.30.920.30">
    <property type="entry name" value="Hypothetical protein"/>
    <property type="match status" value="1"/>
</dbReference>
<keyword evidence="4" id="KW-0255">Endonuclease</keyword>
<dbReference type="RefSeq" id="WP_124972136.1">
    <property type="nucleotide sequence ID" value="NZ_BDQK01000005.1"/>
</dbReference>
<keyword evidence="5" id="KW-0378">Hydrolase</keyword>
<dbReference type="PANTHER" id="PTHR34873">
    <property type="entry name" value="SSR1766 PROTEIN"/>
    <property type="match status" value="1"/>
</dbReference>
<dbReference type="Pfam" id="PF07927">
    <property type="entry name" value="HicA_toxin"/>
    <property type="match status" value="1"/>
</dbReference>
<keyword evidence="2" id="KW-1277">Toxin-antitoxin system</keyword>
<dbReference type="PANTHER" id="PTHR34873:SF3">
    <property type="entry name" value="ADDICTION MODULE TOXIN, HICA FAMILY"/>
    <property type="match status" value="1"/>
</dbReference>
<evidence type="ECO:0000256" key="1">
    <source>
        <dbReference type="ARBA" id="ARBA00006620"/>
    </source>
</evidence>
<dbReference type="AlphaFoldDB" id="A0A401IFD1"/>
<dbReference type="GO" id="GO:0016787">
    <property type="term" value="F:hydrolase activity"/>
    <property type="evidence" value="ECO:0007669"/>
    <property type="project" value="UniProtKB-KW"/>
</dbReference>
<gene>
    <name evidence="8" type="ORF">AsFPU1_1280</name>
</gene>
<keyword evidence="9" id="KW-1185">Reference proteome</keyword>
<keyword evidence="6" id="KW-0694">RNA-binding</keyword>
<dbReference type="SUPFAM" id="SSF54786">
    <property type="entry name" value="YcfA/nrd intein domain"/>
    <property type="match status" value="1"/>
</dbReference>
<evidence type="ECO:0000256" key="2">
    <source>
        <dbReference type="ARBA" id="ARBA00022649"/>
    </source>
</evidence>
<name>A0A401IFD1_APHSA</name>
<accession>A0A401IFD1</accession>
<reference evidence="9" key="1">
    <citation type="submission" date="2017-05" db="EMBL/GenBank/DDBJ databases">
        <title>Physiological properties and genetic analysis related to exopolysaccharide production of fresh-water unicellular cyanobacterium Aphanothece sacrum, Suizenji Nori, that has been cultured as a food source in Japan.</title>
        <authorList>
            <person name="Kanesaki Y."/>
            <person name="Yoshikawa S."/>
            <person name="Ohki K."/>
        </authorList>
    </citation>
    <scope>NUCLEOTIDE SEQUENCE [LARGE SCALE GENOMIC DNA]</scope>
    <source>
        <strain evidence="9">FPU1</strain>
    </source>
</reference>
<dbReference type="EMBL" id="BDQK01000005">
    <property type="protein sequence ID" value="GBF79880.1"/>
    <property type="molecule type" value="Genomic_DNA"/>
</dbReference>
<proteinExistence type="inferred from homology"/>
<evidence type="ECO:0008006" key="10">
    <source>
        <dbReference type="Google" id="ProtNLM"/>
    </source>
</evidence>
<evidence type="ECO:0000256" key="4">
    <source>
        <dbReference type="ARBA" id="ARBA00022759"/>
    </source>
</evidence>
<organism evidence="8 9">
    <name type="scientific">Aphanothece sacrum FPU1</name>
    <dbReference type="NCBI Taxonomy" id="1920663"/>
    <lineage>
        <taxon>Bacteria</taxon>
        <taxon>Bacillati</taxon>
        <taxon>Cyanobacteriota</taxon>
        <taxon>Cyanophyceae</taxon>
        <taxon>Oscillatoriophycideae</taxon>
        <taxon>Chroococcales</taxon>
        <taxon>Aphanothecaceae</taxon>
        <taxon>Aphanothece</taxon>
    </lineage>
</organism>
<evidence type="ECO:0000256" key="5">
    <source>
        <dbReference type="ARBA" id="ARBA00022801"/>
    </source>
</evidence>
<evidence type="ECO:0000313" key="9">
    <source>
        <dbReference type="Proteomes" id="UP000287247"/>
    </source>
</evidence>
<sequence length="73" mass="8149">MSKLPIISGKECIKALEKIGFVIFRQRGSHITMVRESPQCQVTIPNHKTVAKGTLSAIIKRADLSIDEFIKLL</sequence>
<protein>
    <recommendedName>
        <fullName evidence="10">YcfA family protein</fullName>
    </recommendedName>
</protein>
<keyword evidence="7" id="KW-0346">Stress response</keyword>
<keyword evidence="3" id="KW-0540">Nuclease</keyword>
<evidence type="ECO:0000256" key="6">
    <source>
        <dbReference type="ARBA" id="ARBA00022884"/>
    </source>
</evidence>